<keyword evidence="2" id="KW-1185">Reference proteome</keyword>
<evidence type="ECO:0000313" key="1">
    <source>
        <dbReference type="EMBL" id="UST83310.1"/>
    </source>
</evidence>
<protein>
    <recommendedName>
        <fullName evidence="3">DUF551 domain-containing protein</fullName>
    </recommendedName>
</protein>
<sequence length="116" mass="13403">MKLNILRIADAGDLEKERIVLRAATNVDIGEFLLLQARTVGEKITTDISETYWFPDKEISSGDLVILYTKKGRDKEKETKEGKSHFFYWHKTKCVWSKEATTPIILNAPFWDTLPE</sequence>
<evidence type="ECO:0000313" key="2">
    <source>
        <dbReference type="Proteomes" id="UP001056851"/>
    </source>
</evidence>
<name>A0ABY5C7Q5_9PSED</name>
<accession>A0ABY5C7Q5</accession>
<dbReference type="RefSeq" id="WP_252884544.1">
    <property type="nucleotide sequence ID" value="NZ_CP099599.1"/>
</dbReference>
<reference evidence="1" key="1">
    <citation type="submission" date="2022-06" db="EMBL/GenBank/DDBJ databases">
        <title>Investigating genetic diversity within the most abundant and prevalent non-pathogenic leaf-associated bacterial species interacting with Arabidopsis thaliana in natural habitats.</title>
        <authorList>
            <person name="Ramirez-Sanchez D."/>
            <person name="Gibelin-Viala C."/>
            <person name="Mayjonade B."/>
            <person name="Duflos R."/>
            <person name="Belmonte E."/>
            <person name="Pailler V."/>
            <person name="Bartoli C."/>
            <person name="Carrere S."/>
            <person name="Vailleau F."/>
            <person name="Roux F."/>
        </authorList>
    </citation>
    <scope>NUCLEOTIDE SEQUENCE</scope>
    <source>
        <strain evidence="1">OTU6ESPEB1</strain>
    </source>
</reference>
<evidence type="ECO:0008006" key="3">
    <source>
        <dbReference type="Google" id="ProtNLM"/>
    </source>
</evidence>
<dbReference type="EMBL" id="CP099599">
    <property type="protein sequence ID" value="UST83310.1"/>
    <property type="molecule type" value="Genomic_DNA"/>
</dbReference>
<organism evidence="1 2">
    <name type="scientific">Pseudomonas siliginis</name>
    <dbReference type="NCBI Taxonomy" id="2842346"/>
    <lineage>
        <taxon>Bacteria</taxon>
        <taxon>Pseudomonadati</taxon>
        <taxon>Pseudomonadota</taxon>
        <taxon>Gammaproteobacteria</taxon>
        <taxon>Pseudomonadales</taxon>
        <taxon>Pseudomonadaceae</taxon>
        <taxon>Pseudomonas</taxon>
    </lineage>
</organism>
<dbReference type="Proteomes" id="UP001056851">
    <property type="component" value="Chromosome"/>
</dbReference>
<gene>
    <name evidence="1" type="ORF">NF677_17395</name>
</gene>
<proteinExistence type="predicted"/>